<dbReference type="RefSeq" id="WP_261272869.1">
    <property type="nucleotide sequence ID" value="NZ_JAMTCC010000019.1"/>
</dbReference>
<keyword evidence="2" id="KW-1133">Transmembrane helix</keyword>
<evidence type="ECO:0000313" key="4">
    <source>
        <dbReference type="Proteomes" id="UP001155604"/>
    </source>
</evidence>
<sequence length="218" mass="23852">MDPATVNSEIVTPVIANPQAAVPMATAPNPALADLQDIIHPDPIGAWPWAIGYWLVLALVIALITLLVIWLRKRARDFAPKKAAKQLLSQLDRQAPPYVSDVNSLLKRTAMSYLSRDAIAYFDGEAWATWLDSYLPAPKRQRIGHLLAKRHQQTPLTLAEANELHELAKAWLASKATLSAPEQNLVQAKGYVQASGDAQAKSQAPIQPADTKQPEAQC</sequence>
<gene>
    <name evidence="3" type="ORF">NE536_12405</name>
</gene>
<keyword evidence="2" id="KW-0812">Transmembrane</keyword>
<dbReference type="Pfam" id="PF14316">
    <property type="entry name" value="DUF4381"/>
    <property type="match status" value="1"/>
</dbReference>
<name>A0A9X2WVB7_9GAMM</name>
<keyword evidence="2" id="KW-0472">Membrane</keyword>
<keyword evidence="4" id="KW-1185">Reference proteome</keyword>
<dbReference type="AlphaFoldDB" id="A0A9X2WVB7"/>
<evidence type="ECO:0000313" key="3">
    <source>
        <dbReference type="EMBL" id="MCT7946155.1"/>
    </source>
</evidence>
<organism evidence="3 4">
    <name type="scientific">Shewanella septentrionalis</name>
    <dbReference type="NCBI Taxonomy" id="2952223"/>
    <lineage>
        <taxon>Bacteria</taxon>
        <taxon>Pseudomonadati</taxon>
        <taxon>Pseudomonadota</taxon>
        <taxon>Gammaproteobacteria</taxon>
        <taxon>Alteromonadales</taxon>
        <taxon>Shewanellaceae</taxon>
        <taxon>Shewanella</taxon>
    </lineage>
</organism>
<dbReference type="EMBL" id="JAMTCC010000019">
    <property type="protein sequence ID" value="MCT7946155.1"/>
    <property type="molecule type" value="Genomic_DNA"/>
</dbReference>
<dbReference type="InterPro" id="IPR025489">
    <property type="entry name" value="DUF4381"/>
</dbReference>
<comment type="caution">
    <text evidence="3">The sequence shown here is derived from an EMBL/GenBank/DDBJ whole genome shotgun (WGS) entry which is preliminary data.</text>
</comment>
<reference evidence="3" key="1">
    <citation type="journal article" date="2023" name="Int. J. Syst. Evol. Microbiol.">
        <title>&lt;i&gt;Shewanella septentrionalis&lt;/i&gt; sp. nov. and &lt;i&gt;Shewanella holmiensis&lt;/i&gt; sp. nov., isolated from Baltic Sea water and sediments.</title>
        <authorList>
            <person name="Martin-Rodriguez A.J."/>
            <person name="Thorell K."/>
            <person name="Joffre E."/>
            <person name="Jensie-Markopoulos S."/>
            <person name="Moore E.R.B."/>
            <person name="Sjoling A."/>
        </authorList>
    </citation>
    <scope>NUCLEOTIDE SEQUENCE</scope>
    <source>
        <strain evidence="3">SP1W3</strain>
    </source>
</reference>
<accession>A0A9X2WVB7</accession>
<proteinExistence type="predicted"/>
<dbReference type="Proteomes" id="UP001155604">
    <property type="component" value="Unassembled WGS sequence"/>
</dbReference>
<protein>
    <submittedName>
        <fullName evidence="3">DUF4381 domain-containing protein</fullName>
    </submittedName>
</protein>
<evidence type="ECO:0000256" key="1">
    <source>
        <dbReference type="SAM" id="MobiDB-lite"/>
    </source>
</evidence>
<evidence type="ECO:0000256" key="2">
    <source>
        <dbReference type="SAM" id="Phobius"/>
    </source>
</evidence>
<feature type="transmembrane region" description="Helical" evidence="2">
    <location>
        <begin position="51"/>
        <end position="71"/>
    </location>
</feature>
<feature type="region of interest" description="Disordered" evidence="1">
    <location>
        <begin position="197"/>
        <end position="218"/>
    </location>
</feature>